<dbReference type="OMA" id="VNITYRF"/>
<dbReference type="STRING" id="4097.A0A1S4A2E5"/>
<dbReference type="AlphaFoldDB" id="A0A1S4A2E5"/>
<dbReference type="RefSeq" id="XP_016470775.1">
    <property type="nucleotide sequence ID" value="XM_016615289.1"/>
</dbReference>
<accession>A0A1S4A2E5</accession>
<dbReference type="KEGG" id="nta:107793021"/>
<dbReference type="OrthoDB" id="1934939at2759"/>
<organism evidence="2 3">
    <name type="scientific">Nicotiana tabacum</name>
    <name type="common">Common tobacco</name>
    <dbReference type="NCBI Taxonomy" id="4097"/>
    <lineage>
        <taxon>Eukaryota</taxon>
        <taxon>Viridiplantae</taxon>
        <taxon>Streptophyta</taxon>
        <taxon>Embryophyta</taxon>
        <taxon>Tracheophyta</taxon>
        <taxon>Spermatophyta</taxon>
        <taxon>Magnoliopsida</taxon>
        <taxon>eudicotyledons</taxon>
        <taxon>Gunneridae</taxon>
        <taxon>Pentapetalae</taxon>
        <taxon>asterids</taxon>
        <taxon>lamiids</taxon>
        <taxon>Solanales</taxon>
        <taxon>Solanaceae</taxon>
        <taxon>Nicotianoideae</taxon>
        <taxon>Nicotianeae</taxon>
        <taxon>Nicotiana</taxon>
    </lineage>
</organism>
<dbReference type="GO" id="GO:0015074">
    <property type="term" value="P:DNA integration"/>
    <property type="evidence" value="ECO:0007669"/>
    <property type="project" value="InterPro"/>
</dbReference>
<dbReference type="InterPro" id="IPR001584">
    <property type="entry name" value="Integrase_cat-core"/>
</dbReference>
<dbReference type="InterPro" id="IPR050951">
    <property type="entry name" value="Retrovirus_Pol_polyprotein"/>
</dbReference>
<dbReference type="Gene3D" id="3.30.420.10">
    <property type="entry name" value="Ribonuclease H-like superfamily/Ribonuclease H"/>
    <property type="match status" value="1"/>
</dbReference>
<name>A0A1S4A2E5_TOBAC</name>
<sequence length="131" mass="15042">MLHPTVASWPFDAWGSDVVRTLPKSSGGHLYILAATDYFLKWAKVVALKEVKKENIANFIRVNITYRFGIPRYIIIYNGKPFDNKLMNKIHFLFGFTQRNCSMYNDTANGLAESFIKTLCNMLKKVISKSK</sequence>
<dbReference type="PROSITE" id="PS50994">
    <property type="entry name" value="INTEGRASE"/>
    <property type="match status" value="1"/>
</dbReference>
<dbReference type="SUPFAM" id="SSF53098">
    <property type="entry name" value="Ribonuclease H-like"/>
    <property type="match status" value="1"/>
</dbReference>
<evidence type="ECO:0000313" key="3">
    <source>
        <dbReference type="RefSeq" id="XP_016470775.1"/>
    </source>
</evidence>
<evidence type="ECO:0000259" key="1">
    <source>
        <dbReference type="PROSITE" id="PS50994"/>
    </source>
</evidence>
<reference evidence="3" key="2">
    <citation type="submission" date="2025-08" db="UniProtKB">
        <authorList>
            <consortium name="RefSeq"/>
        </authorList>
    </citation>
    <scope>IDENTIFICATION</scope>
    <source>
        <tissue evidence="3">Leaf</tissue>
    </source>
</reference>
<feature type="domain" description="Integrase catalytic" evidence="1">
    <location>
        <begin position="6"/>
        <end position="131"/>
    </location>
</feature>
<dbReference type="GeneID" id="107793021"/>
<dbReference type="PANTHER" id="PTHR37984:SF5">
    <property type="entry name" value="PROTEIN NYNRIN-LIKE"/>
    <property type="match status" value="1"/>
</dbReference>
<dbReference type="InterPro" id="IPR036397">
    <property type="entry name" value="RNaseH_sf"/>
</dbReference>
<dbReference type="InterPro" id="IPR012337">
    <property type="entry name" value="RNaseH-like_sf"/>
</dbReference>
<dbReference type="PaxDb" id="4097-A0A1S4A2E5"/>
<dbReference type="SMR" id="A0A1S4A2E5"/>
<gene>
    <name evidence="3" type="primary">LOC107793021</name>
</gene>
<evidence type="ECO:0000313" key="2">
    <source>
        <dbReference type="Proteomes" id="UP000790787"/>
    </source>
</evidence>
<dbReference type="Proteomes" id="UP000790787">
    <property type="component" value="Chromosome 23"/>
</dbReference>
<keyword evidence="2" id="KW-1185">Reference proteome</keyword>
<proteinExistence type="predicted"/>
<dbReference type="PANTHER" id="PTHR37984">
    <property type="entry name" value="PROTEIN CBG26694"/>
    <property type="match status" value="1"/>
</dbReference>
<protein>
    <submittedName>
        <fullName evidence="3">Uncharacterized protein LOC107793021</fullName>
    </submittedName>
</protein>
<reference evidence="2" key="1">
    <citation type="journal article" date="2014" name="Nat. Commun.">
        <title>The tobacco genome sequence and its comparison with those of tomato and potato.</title>
        <authorList>
            <person name="Sierro N."/>
            <person name="Battey J.N."/>
            <person name="Ouadi S."/>
            <person name="Bakaher N."/>
            <person name="Bovet L."/>
            <person name="Willig A."/>
            <person name="Goepfert S."/>
            <person name="Peitsch M.C."/>
            <person name="Ivanov N.V."/>
        </authorList>
    </citation>
    <scope>NUCLEOTIDE SEQUENCE [LARGE SCALE GENOMIC DNA]</scope>
</reference>
<dbReference type="GO" id="GO:0003676">
    <property type="term" value="F:nucleic acid binding"/>
    <property type="evidence" value="ECO:0007669"/>
    <property type="project" value="InterPro"/>
</dbReference>